<dbReference type="FunFam" id="3.40.50.880:FF:000009">
    <property type="entry name" value="Imidazole glycerol phosphate synthase subunit HisH"/>
    <property type="match status" value="1"/>
</dbReference>
<dbReference type="Proteomes" id="UP000305674">
    <property type="component" value="Unassembled WGS sequence"/>
</dbReference>
<feature type="active site" evidence="12 13">
    <location>
        <position position="186"/>
    </location>
</feature>
<dbReference type="GO" id="GO:0016829">
    <property type="term" value="F:lyase activity"/>
    <property type="evidence" value="ECO:0007669"/>
    <property type="project" value="UniProtKB-KW"/>
</dbReference>
<evidence type="ECO:0000256" key="3">
    <source>
        <dbReference type="ARBA" id="ARBA00011152"/>
    </source>
</evidence>
<dbReference type="InterPro" id="IPR029062">
    <property type="entry name" value="Class_I_gatase-like"/>
</dbReference>
<dbReference type="PANTHER" id="PTHR42701:SF1">
    <property type="entry name" value="IMIDAZOLE GLYCEROL PHOSPHATE SYNTHASE SUBUNIT HISH"/>
    <property type="match status" value="1"/>
</dbReference>
<evidence type="ECO:0000256" key="10">
    <source>
        <dbReference type="ARBA" id="ARBA00047838"/>
    </source>
</evidence>
<evidence type="ECO:0000256" key="4">
    <source>
        <dbReference type="ARBA" id="ARBA00022490"/>
    </source>
</evidence>
<dbReference type="NCBIfam" id="TIGR01855">
    <property type="entry name" value="IMP_synth_hisH"/>
    <property type="match status" value="1"/>
</dbReference>
<dbReference type="EC" id="3.5.1.2" evidence="12"/>
<evidence type="ECO:0000313" key="15">
    <source>
        <dbReference type="EMBL" id="TKB48498.1"/>
    </source>
</evidence>
<evidence type="ECO:0000256" key="8">
    <source>
        <dbReference type="ARBA" id="ARBA00023102"/>
    </source>
</evidence>
<reference evidence="15 16" key="1">
    <citation type="submission" date="2019-04" db="EMBL/GenBank/DDBJ databases">
        <authorList>
            <person name="Hwang J.C."/>
        </authorList>
    </citation>
    <scope>NUCLEOTIDE SEQUENCE [LARGE SCALE GENOMIC DNA]</scope>
    <source>
        <strain evidence="15 16">IMCC35001</strain>
    </source>
</reference>
<protein>
    <recommendedName>
        <fullName evidence="12">Imidazole glycerol phosphate synthase subunit HisH</fullName>
        <ecNumber evidence="12">4.3.2.10</ecNumber>
    </recommendedName>
    <alternativeName>
        <fullName evidence="12">IGP synthase glutaminase subunit</fullName>
        <ecNumber evidence="12">3.5.1.2</ecNumber>
    </alternativeName>
    <alternativeName>
        <fullName evidence="12">IGP synthase subunit HisH</fullName>
    </alternativeName>
    <alternativeName>
        <fullName evidence="12">ImGP synthase subunit HisH</fullName>
        <shortName evidence="12">IGPS subunit HisH</shortName>
    </alternativeName>
</protein>
<accession>A0A4U1BBX8</accession>
<evidence type="ECO:0000256" key="7">
    <source>
        <dbReference type="ARBA" id="ARBA00022962"/>
    </source>
</evidence>
<dbReference type="SUPFAM" id="SSF52317">
    <property type="entry name" value="Class I glutamine amidotransferase-like"/>
    <property type="match status" value="1"/>
</dbReference>
<comment type="subcellular location">
    <subcellularLocation>
        <location evidence="1 12">Cytoplasm</location>
    </subcellularLocation>
</comment>
<evidence type="ECO:0000256" key="2">
    <source>
        <dbReference type="ARBA" id="ARBA00005091"/>
    </source>
</evidence>
<dbReference type="GO" id="GO:0005737">
    <property type="term" value="C:cytoplasm"/>
    <property type="evidence" value="ECO:0007669"/>
    <property type="project" value="UniProtKB-SubCell"/>
</dbReference>
<keyword evidence="9 12" id="KW-0456">Lyase</keyword>
<keyword evidence="7 12" id="KW-0315">Glutamine amidotransferase</keyword>
<dbReference type="RefSeq" id="WP_136853609.1">
    <property type="nucleotide sequence ID" value="NZ_SWCI01000007.1"/>
</dbReference>
<comment type="function">
    <text evidence="12">IGPS catalyzes the conversion of PRFAR and glutamine to IGP, AICAR and glutamate. The HisH subunit catalyzes the hydrolysis of glutamine to glutamate and ammonia as part of the synthesis of IGP and AICAR. The resulting ammonia molecule is channeled to the active site of HisF.</text>
</comment>
<evidence type="ECO:0000256" key="6">
    <source>
        <dbReference type="ARBA" id="ARBA00022801"/>
    </source>
</evidence>
<dbReference type="CDD" id="cd01748">
    <property type="entry name" value="GATase1_IGP_Synthase"/>
    <property type="match status" value="1"/>
</dbReference>
<keyword evidence="4 12" id="KW-0963">Cytoplasm</keyword>
<comment type="catalytic activity">
    <reaction evidence="11 12">
        <text>L-glutamine + H2O = L-glutamate + NH4(+)</text>
        <dbReference type="Rhea" id="RHEA:15889"/>
        <dbReference type="ChEBI" id="CHEBI:15377"/>
        <dbReference type="ChEBI" id="CHEBI:28938"/>
        <dbReference type="ChEBI" id="CHEBI:29985"/>
        <dbReference type="ChEBI" id="CHEBI:58359"/>
        <dbReference type="EC" id="3.5.1.2"/>
    </reaction>
</comment>
<dbReference type="GO" id="GO:0000107">
    <property type="term" value="F:imidazoleglycerol-phosphate synthase activity"/>
    <property type="evidence" value="ECO:0007669"/>
    <property type="project" value="UniProtKB-UniRule"/>
</dbReference>
<keyword evidence="16" id="KW-1185">Reference proteome</keyword>
<dbReference type="OrthoDB" id="9807137at2"/>
<evidence type="ECO:0000259" key="14">
    <source>
        <dbReference type="Pfam" id="PF00117"/>
    </source>
</evidence>
<evidence type="ECO:0000256" key="13">
    <source>
        <dbReference type="PIRSR" id="PIRSR000495-1"/>
    </source>
</evidence>
<sequence>MSQDAPKVTIIDTGCANLASVRFALARLGAQVTVSRDPEVILASPRLILPGVGSAGAGMAALKQSGVLDTLGKVSQPLLGICLGMQLLGLASEESATGGEETPMTGLLPFKVAQLETAGQPLPHMGWNTLAPSDHPLFEGIDAGSYVYFVHSYAAPVGELTLASSDYGQPFSAAVGRDNLMGVQFHPERSGAVGAKILSNFLEMTA</sequence>
<evidence type="ECO:0000256" key="1">
    <source>
        <dbReference type="ARBA" id="ARBA00004496"/>
    </source>
</evidence>
<evidence type="ECO:0000256" key="11">
    <source>
        <dbReference type="ARBA" id="ARBA00049534"/>
    </source>
</evidence>
<dbReference type="InterPro" id="IPR017926">
    <property type="entry name" value="GATASE"/>
</dbReference>
<dbReference type="PANTHER" id="PTHR42701">
    <property type="entry name" value="IMIDAZOLE GLYCEROL PHOSPHATE SYNTHASE SUBUNIT HISH"/>
    <property type="match status" value="1"/>
</dbReference>
<dbReference type="UniPathway" id="UPA00031">
    <property type="reaction ID" value="UER00010"/>
</dbReference>
<evidence type="ECO:0000313" key="16">
    <source>
        <dbReference type="Proteomes" id="UP000305674"/>
    </source>
</evidence>
<keyword evidence="5 12" id="KW-0028">Amino-acid biosynthesis</keyword>
<comment type="subunit">
    <text evidence="3 12">Heterodimer of HisH and HisF.</text>
</comment>
<dbReference type="EMBL" id="SWCI01000007">
    <property type="protein sequence ID" value="TKB48498.1"/>
    <property type="molecule type" value="Genomic_DNA"/>
</dbReference>
<dbReference type="Pfam" id="PF00117">
    <property type="entry name" value="GATase"/>
    <property type="match status" value="1"/>
</dbReference>
<evidence type="ECO:0000256" key="9">
    <source>
        <dbReference type="ARBA" id="ARBA00023239"/>
    </source>
</evidence>
<evidence type="ECO:0000256" key="5">
    <source>
        <dbReference type="ARBA" id="ARBA00022605"/>
    </source>
</evidence>
<name>A0A4U1BBX8_9GAMM</name>
<feature type="active site" description="Nucleophile" evidence="12 13">
    <location>
        <position position="82"/>
    </location>
</feature>
<dbReference type="InterPro" id="IPR010139">
    <property type="entry name" value="Imidazole-glycPsynth_HisH"/>
</dbReference>
<proteinExistence type="inferred from homology"/>
<dbReference type="AlphaFoldDB" id="A0A4U1BBX8"/>
<keyword evidence="8 12" id="KW-0368">Histidine biosynthesis</keyword>
<dbReference type="PROSITE" id="PS51273">
    <property type="entry name" value="GATASE_TYPE_1"/>
    <property type="match status" value="1"/>
</dbReference>
<organism evidence="15 16">
    <name type="scientific">Ferrimonas sediminicola</name>
    <dbReference type="NCBI Taxonomy" id="2569538"/>
    <lineage>
        <taxon>Bacteria</taxon>
        <taxon>Pseudomonadati</taxon>
        <taxon>Pseudomonadota</taxon>
        <taxon>Gammaproteobacteria</taxon>
        <taxon>Alteromonadales</taxon>
        <taxon>Ferrimonadaceae</taxon>
        <taxon>Ferrimonas</taxon>
    </lineage>
</organism>
<keyword evidence="6 12" id="KW-0378">Hydrolase</keyword>
<comment type="pathway">
    <text evidence="2 12">Amino-acid biosynthesis; L-histidine biosynthesis; L-histidine from 5-phospho-alpha-D-ribose 1-diphosphate: step 5/9.</text>
</comment>
<dbReference type="GO" id="GO:0004359">
    <property type="term" value="F:glutaminase activity"/>
    <property type="evidence" value="ECO:0007669"/>
    <property type="project" value="UniProtKB-EC"/>
</dbReference>
<dbReference type="PIRSF" id="PIRSF000495">
    <property type="entry name" value="Amidotransf_hisH"/>
    <property type="match status" value="1"/>
</dbReference>
<dbReference type="GO" id="GO:0000105">
    <property type="term" value="P:L-histidine biosynthetic process"/>
    <property type="evidence" value="ECO:0007669"/>
    <property type="project" value="UniProtKB-UniRule"/>
</dbReference>
<feature type="domain" description="Glutamine amidotransferase" evidence="14">
    <location>
        <begin position="10"/>
        <end position="202"/>
    </location>
</feature>
<dbReference type="HAMAP" id="MF_00278">
    <property type="entry name" value="HisH"/>
    <property type="match status" value="1"/>
</dbReference>
<dbReference type="EC" id="4.3.2.10" evidence="12"/>
<evidence type="ECO:0000256" key="12">
    <source>
        <dbReference type="HAMAP-Rule" id="MF_00278"/>
    </source>
</evidence>
<comment type="catalytic activity">
    <reaction evidence="10 12">
        <text>5-[(5-phospho-1-deoxy-D-ribulos-1-ylimino)methylamino]-1-(5-phospho-beta-D-ribosyl)imidazole-4-carboxamide + L-glutamine = D-erythro-1-(imidazol-4-yl)glycerol 3-phosphate + 5-amino-1-(5-phospho-beta-D-ribosyl)imidazole-4-carboxamide + L-glutamate + H(+)</text>
        <dbReference type="Rhea" id="RHEA:24793"/>
        <dbReference type="ChEBI" id="CHEBI:15378"/>
        <dbReference type="ChEBI" id="CHEBI:29985"/>
        <dbReference type="ChEBI" id="CHEBI:58278"/>
        <dbReference type="ChEBI" id="CHEBI:58359"/>
        <dbReference type="ChEBI" id="CHEBI:58475"/>
        <dbReference type="ChEBI" id="CHEBI:58525"/>
        <dbReference type="EC" id="4.3.2.10"/>
    </reaction>
</comment>
<comment type="caution">
    <text evidence="15">The sequence shown here is derived from an EMBL/GenBank/DDBJ whole genome shotgun (WGS) entry which is preliminary data.</text>
</comment>
<feature type="active site" evidence="12 13">
    <location>
        <position position="188"/>
    </location>
</feature>
<gene>
    <name evidence="12 15" type="primary">hisH</name>
    <name evidence="15" type="ORF">FCL40_12370</name>
</gene>
<dbReference type="Gene3D" id="3.40.50.880">
    <property type="match status" value="1"/>
</dbReference>